<accession>A0A0G4H5Q1</accession>
<feature type="compositionally biased region" description="Basic and acidic residues" evidence="1">
    <location>
        <begin position="58"/>
        <end position="68"/>
    </location>
</feature>
<gene>
    <name evidence="2" type="ORF">Cvel_5746</name>
</gene>
<reference evidence="2" key="1">
    <citation type="submission" date="2014-11" db="EMBL/GenBank/DDBJ databases">
        <authorList>
            <person name="Otto D Thomas"/>
            <person name="Naeem Raeece"/>
        </authorList>
    </citation>
    <scope>NUCLEOTIDE SEQUENCE</scope>
</reference>
<dbReference type="PhylomeDB" id="A0A0G4H5Q1"/>
<organism evidence="2">
    <name type="scientific">Chromera velia CCMP2878</name>
    <dbReference type="NCBI Taxonomy" id="1169474"/>
    <lineage>
        <taxon>Eukaryota</taxon>
        <taxon>Sar</taxon>
        <taxon>Alveolata</taxon>
        <taxon>Colpodellida</taxon>
        <taxon>Chromeraceae</taxon>
        <taxon>Chromera</taxon>
    </lineage>
</organism>
<name>A0A0G4H5Q1_9ALVE</name>
<evidence type="ECO:0000256" key="1">
    <source>
        <dbReference type="SAM" id="MobiDB-lite"/>
    </source>
</evidence>
<feature type="region of interest" description="Disordered" evidence="1">
    <location>
        <begin position="46"/>
        <end position="68"/>
    </location>
</feature>
<dbReference type="AlphaFoldDB" id="A0A0G4H5Q1"/>
<feature type="region of interest" description="Disordered" evidence="1">
    <location>
        <begin position="103"/>
        <end position="122"/>
    </location>
</feature>
<evidence type="ECO:0000313" key="2">
    <source>
        <dbReference type="EMBL" id="CEM39162.1"/>
    </source>
</evidence>
<proteinExistence type="predicted"/>
<dbReference type="VEuPathDB" id="CryptoDB:Cvel_5746"/>
<sequence>MPFLGTLYPSLSLDLTREPTVYNDYHQLVARVCFLHSQQKGKAQVTAADANRNLKGKQKQEQPKSDRFDKLEVQIAALTQSHRPPRLSMGRQAATFGVGSIGVEGAGQGGAEEDLEEAEGNQRPQTFLSIRPIPQPGSSLKPSSQGAILSGIQTTSAAGTVGLRPTMSSSALFLRSRETGGEVGLRGRPALPSCGL</sequence>
<protein>
    <submittedName>
        <fullName evidence="2">Uncharacterized protein</fullName>
    </submittedName>
</protein>
<dbReference type="EMBL" id="CDMZ01001909">
    <property type="protein sequence ID" value="CEM39162.1"/>
    <property type="molecule type" value="Genomic_DNA"/>
</dbReference>